<evidence type="ECO:0000313" key="2">
    <source>
        <dbReference type="Proteomes" id="UP000821865"/>
    </source>
</evidence>
<organism evidence="1 2">
    <name type="scientific">Dermacentor silvarum</name>
    <name type="common">Tick</name>
    <dbReference type="NCBI Taxonomy" id="543639"/>
    <lineage>
        <taxon>Eukaryota</taxon>
        <taxon>Metazoa</taxon>
        <taxon>Ecdysozoa</taxon>
        <taxon>Arthropoda</taxon>
        <taxon>Chelicerata</taxon>
        <taxon>Arachnida</taxon>
        <taxon>Acari</taxon>
        <taxon>Parasitiformes</taxon>
        <taxon>Ixodida</taxon>
        <taxon>Ixodoidea</taxon>
        <taxon>Ixodidae</taxon>
        <taxon>Rhipicephalinae</taxon>
        <taxon>Dermacentor</taxon>
    </lineage>
</organism>
<name>A0ACB8DW45_DERSI</name>
<keyword evidence="2" id="KW-1185">Reference proteome</keyword>
<dbReference type="EMBL" id="CM023470">
    <property type="protein sequence ID" value="KAH7978754.1"/>
    <property type="molecule type" value="Genomic_DNA"/>
</dbReference>
<gene>
    <name evidence="1" type="ORF">HPB49_006654</name>
</gene>
<protein>
    <submittedName>
        <fullName evidence="1">Uncharacterized protein</fullName>
    </submittedName>
</protein>
<dbReference type="Proteomes" id="UP000821865">
    <property type="component" value="Chromosome 1"/>
</dbReference>
<sequence length="259" mass="28196">MYGSPGQQATADCGSDHGWKPIDDAVPSRETPDATVGQRQQFQYRVTGIGSHTEYRTIEFLEELFATSFCSWWGLVASEMYILSCLHVVCPRCQEREFGLTSGFTVCLIDKEMLSLCMTGIITNNVRFKRVHCPSKSCDYTGQLKDLSDHLGESCAFHLSTCAKCDASVAHKDMRNHFWACEGAPAVFSQATDVQSLLEDLDNARKELGSAAVCSASANLLGNSVATVTELFSRLKSHLALEAAGLLGPDGAFGTHPLK</sequence>
<evidence type="ECO:0000313" key="1">
    <source>
        <dbReference type="EMBL" id="KAH7978754.1"/>
    </source>
</evidence>
<comment type="caution">
    <text evidence="1">The sequence shown here is derived from an EMBL/GenBank/DDBJ whole genome shotgun (WGS) entry which is preliminary data.</text>
</comment>
<proteinExistence type="predicted"/>
<accession>A0ACB8DW45</accession>
<reference evidence="1" key="1">
    <citation type="submission" date="2020-05" db="EMBL/GenBank/DDBJ databases">
        <title>Large-scale comparative analyses of tick genomes elucidate their genetic diversity and vector capacities.</title>
        <authorList>
            <person name="Jia N."/>
            <person name="Wang J."/>
            <person name="Shi W."/>
            <person name="Du L."/>
            <person name="Sun Y."/>
            <person name="Zhan W."/>
            <person name="Jiang J."/>
            <person name="Wang Q."/>
            <person name="Zhang B."/>
            <person name="Ji P."/>
            <person name="Sakyi L.B."/>
            <person name="Cui X."/>
            <person name="Yuan T."/>
            <person name="Jiang B."/>
            <person name="Yang W."/>
            <person name="Lam T.T.-Y."/>
            <person name="Chang Q."/>
            <person name="Ding S."/>
            <person name="Wang X."/>
            <person name="Zhu J."/>
            <person name="Ruan X."/>
            <person name="Zhao L."/>
            <person name="Wei J."/>
            <person name="Que T."/>
            <person name="Du C."/>
            <person name="Cheng J."/>
            <person name="Dai P."/>
            <person name="Han X."/>
            <person name="Huang E."/>
            <person name="Gao Y."/>
            <person name="Liu J."/>
            <person name="Shao H."/>
            <person name="Ye R."/>
            <person name="Li L."/>
            <person name="Wei W."/>
            <person name="Wang X."/>
            <person name="Wang C."/>
            <person name="Yang T."/>
            <person name="Huo Q."/>
            <person name="Li W."/>
            <person name="Guo W."/>
            <person name="Chen H."/>
            <person name="Zhou L."/>
            <person name="Ni X."/>
            <person name="Tian J."/>
            <person name="Zhou Y."/>
            <person name="Sheng Y."/>
            <person name="Liu T."/>
            <person name="Pan Y."/>
            <person name="Xia L."/>
            <person name="Li J."/>
            <person name="Zhao F."/>
            <person name="Cao W."/>
        </authorList>
    </citation>
    <scope>NUCLEOTIDE SEQUENCE</scope>
    <source>
        <strain evidence="1">Dsil-2018</strain>
    </source>
</reference>